<organism evidence="4 5">
    <name type="scientific">Orchesella dallaii</name>
    <dbReference type="NCBI Taxonomy" id="48710"/>
    <lineage>
        <taxon>Eukaryota</taxon>
        <taxon>Metazoa</taxon>
        <taxon>Ecdysozoa</taxon>
        <taxon>Arthropoda</taxon>
        <taxon>Hexapoda</taxon>
        <taxon>Collembola</taxon>
        <taxon>Entomobryomorpha</taxon>
        <taxon>Entomobryoidea</taxon>
        <taxon>Orchesellidae</taxon>
        <taxon>Orchesellinae</taxon>
        <taxon>Orchesella</taxon>
    </lineage>
</organism>
<evidence type="ECO:0000259" key="3">
    <source>
        <dbReference type="PROSITE" id="PS50158"/>
    </source>
</evidence>
<evidence type="ECO:0000313" key="4">
    <source>
        <dbReference type="EMBL" id="CAL8106669.1"/>
    </source>
</evidence>
<evidence type="ECO:0000313" key="5">
    <source>
        <dbReference type="Proteomes" id="UP001642540"/>
    </source>
</evidence>
<dbReference type="InterPro" id="IPR001878">
    <property type="entry name" value="Znf_CCHC"/>
</dbReference>
<name>A0ABP1QS06_9HEXA</name>
<dbReference type="PROSITE" id="PS50158">
    <property type="entry name" value="ZF_CCHC"/>
    <property type="match status" value="1"/>
</dbReference>
<keyword evidence="1" id="KW-0862">Zinc</keyword>
<keyword evidence="5" id="KW-1185">Reference proteome</keyword>
<keyword evidence="1" id="KW-0479">Metal-binding</keyword>
<feature type="region of interest" description="Disordered" evidence="2">
    <location>
        <begin position="508"/>
        <end position="558"/>
    </location>
</feature>
<dbReference type="SMART" id="SM00343">
    <property type="entry name" value="ZnF_C2HC"/>
    <property type="match status" value="1"/>
</dbReference>
<keyword evidence="1" id="KW-0863">Zinc-finger</keyword>
<dbReference type="EMBL" id="CAXLJM020000038">
    <property type="protein sequence ID" value="CAL8106669.1"/>
    <property type="molecule type" value="Genomic_DNA"/>
</dbReference>
<feature type="domain" description="CCHC-type" evidence="3">
    <location>
        <begin position="598"/>
        <end position="615"/>
    </location>
</feature>
<protein>
    <recommendedName>
        <fullName evidence="3">CCHC-type domain-containing protein</fullName>
    </recommendedName>
</protein>
<sequence length="623" mass="70560">MEFPTSFGSFYIELASSITPATPSENYESFFFNLCTHWCAAHNPSNSYYKSEILPFLRTCEHNPRDYLNTILTRPQQRKLYLLRSHKVEGSAYCYFCHLYLQKLGFIQLKIDNQVTPITRHSGNYFSDIQNTFLYKPPSYFNGSIFQVTTLQRLPPVPKNKYLQVRPFTRPRINTDYFYNVAQTYSHHVVRTDNWGSYKKSKNTIDDLEDISSDSDGLPILSPQLPSSHNNSKPILRRRRYKAHQSTQTSSYQKPILRNQAIQTDDSLICNQSTKNSAALSYPVSFPGNVFPSPPGSSKNSFNSSSGNDALIPLPYGDYNLIDFLQPNHNTDTSQVSPFSNYKVSTLNVNTGNLPIIQDIPLDLSLPKAVSTRSLPPPPSAHLPSIQLAPYAKPLNKFLTPAQLHILEQAFRYQTRRTSSSATLRGTAFIAKQANLSIQQVRFNPERDCLLLLLRTFLNHLDVLRRQSPNGSLYGINILPLFLFLANIHSLIHKAVGKAIRFETIHPAGRSATSRNQPLAGPSPGQAPPTTIGSGRPVAPVPPRSKDNHPHRPVSPLVIRREYRIASRPSTASTQYVLHQPCRHLRVTTRGLLSVETRRCYRCHQRGHLARNCQRPCRTHHHV</sequence>
<feature type="compositionally biased region" description="Polar residues" evidence="2">
    <location>
        <begin position="224"/>
        <end position="233"/>
    </location>
</feature>
<reference evidence="4 5" key="1">
    <citation type="submission" date="2024-08" db="EMBL/GenBank/DDBJ databases">
        <authorList>
            <person name="Cucini C."/>
            <person name="Frati F."/>
        </authorList>
    </citation>
    <scope>NUCLEOTIDE SEQUENCE [LARGE SCALE GENOMIC DNA]</scope>
</reference>
<evidence type="ECO:0000256" key="2">
    <source>
        <dbReference type="SAM" id="MobiDB-lite"/>
    </source>
</evidence>
<feature type="region of interest" description="Disordered" evidence="2">
    <location>
        <begin position="216"/>
        <end position="252"/>
    </location>
</feature>
<proteinExistence type="predicted"/>
<evidence type="ECO:0000256" key="1">
    <source>
        <dbReference type="PROSITE-ProRule" id="PRU00047"/>
    </source>
</evidence>
<comment type="caution">
    <text evidence="4">The sequence shown here is derived from an EMBL/GenBank/DDBJ whole genome shotgun (WGS) entry which is preliminary data.</text>
</comment>
<accession>A0ABP1QS06</accession>
<gene>
    <name evidence="4" type="ORF">ODALV1_LOCUS12429</name>
</gene>
<dbReference type="Proteomes" id="UP001642540">
    <property type="component" value="Unassembled WGS sequence"/>
</dbReference>